<reference evidence="4 5" key="1">
    <citation type="journal article" date="2018" name="Mol. Plant">
        <title>The genome of Artemisia annua provides insight into the evolution of Asteraceae family and artemisinin biosynthesis.</title>
        <authorList>
            <person name="Shen Q."/>
            <person name="Zhang L."/>
            <person name="Liao Z."/>
            <person name="Wang S."/>
            <person name="Yan T."/>
            <person name="Shi P."/>
            <person name="Liu M."/>
            <person name="Fu X."/>
            <person name="Pan Q."/>
            <person name="Wang Y."/>
            <person name="Lv Z."/>
            <person name="Lu X."/>
            <person name="Zhang F."/>
            <person name="Jiang W."/>
            <person name="Ma Y."/>
            <person name="Chen M."/>
            <person name="Hao X."/>
            <person name="Li L."/>
            <person name="Tang Y."/>
            <person name="Lv G."/>
            <person name="Zhou Y."/>
            <person name="Sun X."/>
            <person name="Brodelius P.E."/>
            <person name="Rose J.K.C."/>
            <person name="Tang K."/>
        </authorList>
    </citation>
    <scope>NUCLEOTIDE SEQUENCE [LARGE SCALE GENOMIC DNA]</scope>
    <source>
        <strain evidence="5">cv. Huhao1</strain>
        <tissue evidence="4">Leaf</tissue>
    </source>
</reference>
<dbReference type="Pfam" id="PF13976">
    <property type="entry name" value="gag_pre-integrs"/>
    <property type="match status" value="1"/>
</dbReference>
<dbReference type="GO" id="GO:0004190">
    <property type="term" value="F:aspartic-type endopeptidase activity"/>
    <property type="evidence" value="ECO:0007669"/>
    <property type="project" value="UniProtKB-KW"/>
</dbReference>
<dbReference type="InterPro" id="IPR025724">
    <property type="entry name" value="GAG-pre-integrase_dom"/>
</dbReference>
<dbReference type="PANTHER" id="PTHR11439:SF524">
    <property type="entry name" value="RNA-DIRECTED DNA POLYMERASE, PROTEIN KINASE RLK-PELLE-DLSV FAMILY"/>
    <property type="match status" value="1"/>
</dbReference>
<feature type="compositionally biased region" description="Polar residues" evidence="2">
    <location>
        <begin position="213"/>
        <end position="233"/>
    </location>
</feature>
<dbReference type="InterPro" id="IPR043502">
    <property type="entry name" value="DNA/RNA_pol_sf"/>
</dbReference>
<dbReference type="InterPro" id="IPR054722">
    <property type="entry name" value="PolX-like_BBD"/>
</dbReference>
<feature type="region of interest" description="Disordered" evidence="2">
    <location>
        <begin position="208"/>
        <end position="262"/>
    </location>
</feature>
<feature type="region of interest" description="Disordered" evidence="2">
    <location>
        <begin position="285"/>
        <end position="310"/>
    </location>
</feature>
<feature type="region of interest" description="Disordered" evidence="2">
    <location>
        <begin position="793"/>
        <end position="909"/>
    </location>
</feature>
<dbReference type="InterPro" id="IPR012337">
    <property type="entry name" value="RNaseH-like_sf"/>
</dbReference>
<evidence type="ECO:0000313" key="5">
    <source>
        <dbReference type="Proteomes" id="UP000245207"/>
    </source>
</evidence>
<protein>
    <submittedName>
        <fullName evidence="4">Retrovirus-related Pol polyprotein from transposon TNT 1-94</fullName>
    </submittedName>
</protein>
<dbReference type="InterPro" id="IPR036397">
    <property type="entry name" value="RNaseH_sf"/>
</dbReference>
<dbReference type="Pfam" id="PF25597">
    <property type="entry name" value="SH3_retrovirus"/>
    <property type="match status" value="1"/>
</dbReference>
<accession>A0A2U1PV21</accession>
<dbReference type="PROSITE" id="PS50994">
    <property type="entry name" value="INTEGRASE"/>
    <property type="match status" value="1"/>
</dbReference>
<dbReference type="CDD" id="cd09272">
    <property type="entry name" value="RNase_HI_RT_Ty1"/>
    <property type="match status" value="1"/>
</dbReference>
<keyword evidence="1" id="KW-0645">Protease</keyword>
<dbReference type="SUPFAM" id="SSF56672">
    <property type="entry name" value="DNA/RNA polymerases"/>
    <property type="match status" value="1"/>
</dbReference>
<dbReference type="Pfam" id="PF14223">
    <property type="entry name" value="Retrotran_gag_2"/>
    <property type="match status" value="1"/>
</dbReference>
<sequence>MAEQKLHPALTVSTIKNPLVAELSLESGQYLSWSELFKIHCRAYKVIDHILPPPPPAASPSKDTPPPKVVDPETWSTLDAIVLQWIYSTISNDLMHTILEPNTTAAKAWARLKDIFQDNKNSRAVYLEHQFTNTRLDNFYFVSAYCQELKMLSDQLSNVGAPVSNQRLVLQLIAGLNESYDNVASFIQQTDPLPPFYEARSRLVLEETRKSKQAANTTIPSGTALISSTMPPSNNNRGAGRNGGRGRGRGRSYNNQSQQPQQWAPYAPWAWSPYPWATPPPPFPTAPWARPNNPSGGPGILGPRPTQSQSYAASTVPTELEQAMHTMTLNPPDDQWYMDTGATSHMTASQGNLSSFFNLSIPKHIIVGNGNTIPINGYGHAHLSPPSPPLYLKNVLYAPHLIKNLISVRRLSTDNNLIIAFDPFGFSIYNFQTGMPIMRCNSDGDLYPITKSVLQTVTAPSTFAALSKDLWHHRLGHPGANILRSLTNKNYIQCNSSKVSSICQSCVFGKHIKLPFYDSSSFTLLPFDIMHSDLWTSPLLSSGGHKYYILFLDDYSNFLWTFPLGSKTQVYPTFLSLYNFIHTHFHMKIKTLQCDNGTEYNNSSFHQFFSKNGMVFRFSCPHTSPQNGKAERKIRAINNIIRTLLSHSSVPPHFWHHALQMATYLLNILPSKLLNNKTPTEVLYNRNSSYDHLRVFGCLCYPLFPSTTINKLQPRSTPCVFLGYPSNHRGYKCYDLATRKVILSRHVLFYETQFPFAKLHTPTPSAYSFLNNGIHPMLIPLVSSTFVPAAPFFPTPQAETQGEPSTSLPQADNNHPSPTSSQPTDPSTHPTTPPAARRGSSPSQSSLLNSHRQPNPRAVRHGPSTSRPPAVTPIRTMHTRSMSGISKPKNPINLSVTTSPSPIPNNPKDALSNHNWKNAMLDEYNALIENETWDLVPRTPDMHVIRSMWIFKHKMRSDGSFERYKARLVGDGRSQQVGVDCEETFSPVVKPATIRIVLTLAISKSWSIHQLDVKNAFLHGTLNETVYMHQPMGFRDPTHPDYVCLLKKSLYGLKQAPRAWYQRFADFVSTLGFVHSQCDHSLFVYSSGKDLAYLLLYVDDIILTTSSDALRHSIIGLLAKEFAMKDLGPLNYFLGIAVTRHQHGLFLSQYKYAQDILDRAGMSSCKPSPTPVDTKAKLSSTSGVPYSDPTHYRSLAGALQYLTFTRPDISYAVQQVCLHMYNPHEDHMTALKRILRYIQGTLHYGLHLYRSRNSSLVSYTDADWGGCPDTRRSTSGYCVYLGDSLISWSSKRQPTLSRSSAEAEYRGVANVVSESCWLRNLLLELRCPIDKATLVYWDNVSAIFLSGNPVQHQRTKHIQMDIHFVREKVARGEVRVLHVPSRYQIADIFTKGLPRVLFDDFRGSLSVRPPPASTAGQTVERPFVVTLTFNLPIIKRVSNLLLELRCPIDKATLVYCDNVSAIFLSGNPVQHQRTKHIEMDIHFVREKVARGEVRVLHIPSRYQIADIFTKGLPRVLFDDFRDSLSVRPPPASTAGVY</sequence>
<evidence type="ECO:0000256" key="1">
    <source>
        <dbReference type="ARBA" id="ARBA00022750"/>
    </source>
</evidence>
<keyword evidence="5" id="KW-1185">Reference proteome</keyword>
<dbReference type="Proteomes" id="UP000245207">
    <property type="component" value="Unassembled WGS sequence"/>
</dbReference>
<dbReference type="STRING" id="35608.A0A2U1PV21"/>
<dbReference type="Pfam" id="PF07727">
    <property type="entry name" value="RVT_2"/>
    <property type="match status" value="1"/>
</dbReference>
<feature type="domain" description="Integrase catalytic" evidence="3">
    <location>
        <begin position="522"/>
        <end position="687"/>
    </location>
</feature>
<gene>
    <name evidence="4" type="ORF">CTI12_AA109860</name>
</gene>
<dbReference type="EMBL" id="PKPP01000704">
    <property type="protein sequence ID" value="PWA89608.1"/>
    <property type="molecule type" value="Genomic_DNA"/>
</dbReference>
<feature type="compositionally biased region" description="Polar residues" evidence="2">
    <location>
        <begin position="802"/>
        <end position="815"/>
    </location>
</feature>
<dbReference type="InterPro" id="IPR001584">
    <property type="entry name" value="Integrase_cat-core"/>
</dbReference>
<dbReference type="PANTHER" id="PTHR11439">
    <property type="entry name" value="GAG-POL-RELATED RETROTRANSPOSON"/>
    <property type="match status" value="1"/>
</dbReference>
<dbReference type="GO" id="GO:0015074">
    <property type="term" value="P:DNA integration"/>
    <property type="evidence" value="ECO:0007669"/>
    <property type="project" value="InterPro"/>
</dbReference>
<evidence type="ECO:0000259" key="3">
    <source>
        <dbReference type="PROSITE" id="PS50994"/>
    </source>
</evidence>
<keyword evidence="1" id="KW-0064">Aspartyl protease</keyword>
<dbReference type="InterPro" id="IPR013103">
    <property type="entry name" value="RVT_2"/>
</dbReference>
<name>A0A2U1PV21_ARTAN</name>
<organism evidence="4 5">
    <name type="scientific">Artemisia annua</name>
    <name type="common">Sweet wormwood</name>
    <dbReference type="NCBI Taxonomy" id="35608"/>
    <lineage>
        <taxon>Eukaryota</taxon>
        <taxon>Viridiplantae</taxon>
        <taxon>Streptophyta</taxon>
        <taxon>Embryophyta</taxon>
        <taxon>Tracheophyta</taxon>
        <taxon>Spermatophyta</taxon>
        <taxon>Magnoliopsida</taxon>
        <taxon>eudicotyledons</taxon>
        <taxon>Gunneridae</taxon>
        <taxon>Pentapetalae</taxon>
        <taxon>asterids</taxon>
        <taxon>campanulids</taxon>
        <taxon>Asterales</taxon>
        <taxon>Asteraceae</taxon>
        <taxon>Asteroideae</taxon>
        <taxon>Anthemideae</taxon>
        <taxon>Artemisiinae</taxon>
        <taxon>Artemisia</taxon>
    </lineage>
</organism>
<dbReference type="GO" id="GO:0003676">
    <property type="term" value="F:nucleic acid binding"/>
    <property type="evidence" value="ECO:0007669"/>
    <property type="project" value="InterPro"/>
</dbReference>
<proteinExistence type="predicted"/>
<feature type="compositionally biased region" description="Low complexity" evidence="2">
    <location>
        <begin position="840"/>
        <end position="850"/>
    </location>
</feature>
<feature type="compositionally biased region" description="Low complexity" evidence="2">
    <location>
        <begin position="251"/>
        <end position="262"/>
    </location>
</feature>
<comment type="caution">
    <text evidence="4">The sequence shown here is derived from an EMBL/GenBank/DDBJ whole genome shotgun (WGS) entry which is preliminary data.</text>
</comment>
<dbReference type="Pfam" id="PF00665">
    <property type="entry name" value="rve"/>
    <property type="match status" value="1"/>
</dbReference>
<dbReference type="OrthoDB" id="1688046at2759"/>
<feature type="compositionally biased region" description="Low complexity" evidence="2">
    <location>
        <begin position="816"/>
        <end position="830"/>
    </location>
</feature>
<dbReference type="InterPro" id="IPR057670">
    <property type="entry name" value="SH3_retrovirus"/>
</dbReference>
<dbReference type="Gene3D" id="3.30.420.10">
    <property type="entry name" value="Ribonuclease H-like superfamily/Ribonuclease H"/>
    <property type="match status" value="1"/>
</dbReference>
<evidence type="ECO:0000313" key="4">
    <source>
        <dbReference type="EMBL" id="PWA89608.1"/>
    </source>
</evidence>
<dbReference type="SUPFAM" id="SSF53098">
    <property type="entry name" value="Ribonuclease H-like"/>
    <property type="match status" value="1"/>
</dbReference>
<evidence type="ECO:0000256" key="2">
    <source>
        <dbReference type="SAM" id="MobiDB-lite"/>
    </source>
</evidence>
<keyword evidence="1" id="KW-0378">Hydrolase</keyword>
<dbReference type="Pfam" id="PF22936">
    <property type="entry name" value="Pol_BBD"/>
    <property type="match status" value="1"/>
</dbReference>